<reference evidence="2" key="1">
    <citation type="submission" date="2020-11" db="EMBL/GenBank/DDBJ databases">
        <authorList>
            <person name="Whiteford S."/>
        </authorList>
    </citation>
    <scope>NUCLEOTIDE SEQUENCE</scope>
</reference>
<dbReference type="PANTHER" id="PTHR20933">
    <property type="entry name" value="F-BOX ONLY PROTEIN 33"/>
    <property type="match status" value="1"/>
</dbReference>
<comment type="caution">
    <text evidence="2">The sequence shown here is derived from an EMBL/GenBank/DDBJ whole genome shotgun (WGS) entry which is preliminary data.</text>
</comment>
<dbReference type="EMBL" id="CAJHNJ030000021">
    <property type="protein sequence ID" value="CAG9118986.1"/>
    <property type="molecule type" value="Genomic_DNA"/>
</dbReference>
<dbReference type="Proteomes" id="UP000653454">
    <property type="component" value="Unassembled WGS sequence"/>
</dbReference>
<feature type="region of interest" description="Disordered" evidence="1">
    <location>
        <begin position="1"/>
        <end position="55"/>
    </location>
</feature>
<feature type="compositionally biased region" description="Basic and acidic residues" evidence="1">
    <location>
        <begin position="1"/>
        <end position="29"/>
    </location>
</feature>
<feature type="compositionally biased region" description="Basic and acidic residues" evidence="1">
    <location>
        <begin position="110"/>
        <end position="123"/>
    </location>
</feature>
<dbReference type="Gene3D" id="3.80.10.10">
    <property type="entry name" value="Ribonuclease Inhibitor"/>
    <property type="match status" value="1"/>
</dbReference>
<keyword evidence="3" id="KW-1185">Reference proteome</keyword>
<evidence type="ECO:0000256" key="1">
    <source>
        <dbReference type="SAM" id="MobiDB-lite"/>
    </source>
</evidence>
<accession>A0A8S4EWM4</accession>
<dbReference type="AlphaFoldDB" id="A0A8S4EWM4"/>
<feature type="region of interest" description="Disordered" evidence="1">
    <location>
        <begin position="70"/>
        <end position="128"/>
    </location>
</feature>
<protein>
    <submittedName>
        <fullName evidence="2">(diamondback moth) hypothetical protein</fullName>
    </submittedName>
</protein>
<dbReference type="InterPro" id="IPR032675">
    <property type="entry name" value="LRR_dom_sf"/>
</dbReference>
<evidence type="ECO:0000313" key="2">
    <source>
        <dbReference type="EMBL" id="CAG9118986.1"/>
    </source>
</evidence>
<sequence>MDEHPQDLESSRDSVRRRLETPGRGEPRPATRSRSRSRLRTRSPSRLHREPGLGQSLERIDLLERELQRERQRVDAARRRRSSPRRVSEHREEHRHRSSSRRSGAVPPVEQRREHRNDGDLPRSRSPSFSKRDVIDIFNSIKCGLPSQPSTQVAPHQKLDHKNILPNFDPSTKNQRIDVWLKKVNECASVYGWDERTTTHFAMQKLQGLAKTWYEGLNSILFTWQQWQDKLVNAFPYEQNYGQALEDMLKRKSQFNEPIEVYFYEKQTLVNQCDIVGKRAVDCIIHGLTDRTLRSGALALRCTDPDQLLQYLLECLAVNFCNKVRGSTMKTLFQRSRRLTTLLMNGCNLESEYVMQVEWEKSSIQELDVTATDLSTECLIDMLTRIPNLRFLSAGQINGFNDSVLKAWTEAGTSR</sequence>
<proteinExistence type="predicted"/>
<evidence type="ECO:0000313" key="3">
    <source>
        <dbReference type="Proteomes" id="UP000653454"/>
    </source>
</evidence>
<feature type="compositionally biased region" description="Basic residues" evidence="1">
    <location>
        <begin position="31"/>
        <end position="46"/>
    </location>
</feature>
<organism evidence="2 3">
    <name type="scientific">Plutella xylostella</name>
    <name type="common">Diamondback moth</name>
    <name type="synonym">Plutella maculipennis</name>
    <dbReference type="NCBI Taxonomy" id="51655"/>
    <lineage>
        <taxon>Eukaryota</taxon>
        <taxon>Metazoa</taxon>
        <taxon>Ecdysozoa</taxon>
        <taxon>Arthropoda</taxon>
        <taxon>Hexapoda</taxon>
        <taxon>Insecta</taxon>
        <taxon>Pterygota</taxon>
        <taxon>Neoptera</taxon>
        <taxon>Endopterygota</taxon>
        <taxon>Lepidoptera</taxon>
        <taxon>Glossata</taxon>
        <taxon>Ditrysia</taxon>
        <taxon>Yponomeutoidea</taxon>
        <taxon>Plutellidae</taxon>
        <taxon>Plutella</taxon>
    </lineage>
</organism>
<name>A0A8S4EWM4_PLUXY</name>
<dbReference type="PANTHER" id="PTHR20933:SF4">
    <property type="entry name" value="F-BOX INVOLVED IN POLYQ PATHOGENESIS, ISOFORM A"/>
    <property type="match status" value="1"/>
</dbReference>
<dbReference type="GO" id="GO:0031398">
    <property type="term" value="P:positive regulation of protein ubiquitination"/>
    <property type="evidence" value="ECO:0007669"/>
    <property type="project" value="TreeGrafter"/>
</dbReference>
<gene>
    <name evidence="2" type="ORF">PLXY2_LOCUS6627</name>
</gene>
<dbReference type="SUPFAM" id="SSF52047">
    <property type="entry name" value="RNI-like"/>
    <property type="match status" value="1"/>
</dbReference>